<proteinExistence type="predicted"/>
<keyword evidence="2 10" id="KW-0812">Transmembrane</keyword>
<organism evidence="12 13">
    <name type="scientific">Stichopus japonicus</name>
    <name type="common">Sea cucumber</name>
    <dbReference type="NCBI Taxonomy" id="307972"/>
    <lineage>
        <taxon>Eukaryota</taxon>
        <taxon>Metazoa</taxon>
        <taxon>Echinodermata</taxon>
        <taxon>Eleutherozoa</taxon>
        <taxon>Echinozoa</taxon>
        <taxon>Holothuroidea</taxon>
        <taxon>Aspidochirotacea</taxon>
        <taxon>Aspidochirotida</taxon>
        <taxon>Stichopodidae</taxon>
        <taxon>Apostichopus</taxon>
    </lineage>
</organism>
<keyword evidence="6" id="KW-0675">Receptor</keyword>
<dbReference type="PANTHER" id="PTHR10519">
    <property type="entry name" value="GABA-B RECEPTOR"/>
    <property type="match status" value="1"/>
</dbReference>
<feature type="compositionally biased region" description="Polar residues" evidence="9">
    <location>
        <begin position="250"/>
        <end position="263"/>
    </location>
</feature>
<evidence type="ECO:0000256" key="1">
    <source>
        <dbReference type="ARBA" id="ARBA00004141"/>
    </source>
</evidence>
<accession>A0A2G8K2R1</accession>
<evidence type="ECO:0000259" key="11">
    <source>
        <dbReference type="Pfam" id="PF00003"/>
    </source>
</evidence>
<dbReference type="InterPro" id="IPR002455">
    <property type="entry name" value="GPCR3_GABA-B"/>
</dbReference>
<protein>
    <recommendedName>
        <fullName evidence="11">G-protein coupled receptors family 3 profile domain-containing protein</fullName>
    </recommendedName>
</protein>
<keyword evidence="8" id="KW-0807">Transducer</keyword>
<dbReference type="InterPro" id="IPR017978">
    <property type="entry name" value="GPCR_3_C"/>
</dbReference>
<evidence type="ECO:0000256" key="6">
    <source>
        <dbReference type="ARBA" id="ARBA00023170"/>
    </source>
</evidence>
<dbReference type="PANTHER" id="PTHR10519:SF74">
    <property type="entry name" value="GAMMA-AMINOBUTYRIC ACID TYPE B RECEPTOR SUBUNIT 2"/>
    <property type="match status" value="1"/>
</dbReference>
<dbReference type="Proteomes" id="UP000230750">
    <property type="component" value="Unassembled WGS sequence"/>
</dbReference>
<comment type="caution">
    <text evidence="12">The sequence shown here is derived from an EMBL/GenBank/DDBJ whole genome shotgun (WGS) entry which is preliminary data.</text>
</comment>
<evidence type="ECO:0000256" key="3">
    <source>
        <dbReference type="ARBA" id="ARBA00022989"/>
    </source>
</evidence>
<feature type="transmembrane region" description="Helical" evidence="10">
    <location>
        <begin position="160"/>
        <end position="181"/>
    </location>
</feature>
<dbReference type="GO" id="GO:0004965">
    <property type="term" value="F:G protein-coupled GABA receptor activity"/>
    <property type="evidence" value="ECO:0007669"/>
    <property type="project" value="InterPro"/>
</dbReference>
<evidence type="ECO:0000256" key="2">
    <source>
        <dbReference type="ARBA" id="ARBA00022692"/>
    </source>
</evidence>
<feature type="compositionally biased region" description="Polar residues" evidence="9">
    <location>
        <begin position="208"/>
        <end position="224"/>
    </location>
</feature>
<feature type="transmembrane region" description="Helical" evidence="10">
    <location>
        <begin position="46"/>
        <end position="69"/>
    </location>
</feature>
<dbReference type="GO" id="GO:0038039">
    <property type="term" value="C:G protein-coupled receptor heterodimeric complex"/>
    <property type="evidence" value="ECO:0007669"/>
    <property type="project" value="TreeGrafter"/>
</dbReference>
<dbReference type="EMBL" id="MRZV01000950">
    <property type="protein sequence ID" value="PIK42239.1"/>
    <property type="molecule type" value="Genomic_DNA"/>
</dbReference>
<keyword evidence="5 10" id="KW-0472">Membrane</keyword>
<sequence>MEVGLTPLGFAVVGGIAFLGILMALAFLSFNILARNHRFVKLSSPRLNNVIIVGCILVYLSVCSLGLNLDFQNGENRHFKQFCMKIKDSALFTKVGILLALDLVVLSIWQLSDPLRHKLQVTILALNDSKGIALCVYNTTVLCVVGVGTAVILADSPTVQNVFLSLIMNFCATFALIVIFVPKIKFVYHHPHADRNISSTSSVTSLSQRPVRSQATEPDNLQGNETREGRQRSGTRRNIQKYQYKESPRSSDMNTDGSVATQKQTEEEGYSSEKFSKIASTLKNLKRHQRERSSTTNQE</sequence>
<keyword evidence="3 10" id="KW-1133">Transmembrane helix</keyword>
<feature type="transmembrane region" description="Helical" evidence="10">
    <location>
        <begin position="89"/>
        <end position="111"/>
    </location>
</feature>
<feature type="compositionally biased region" description="Low complexity" evidence="9">
    <location>
        <begin position="198"/>
        <end position="207"/>
    </location>
</feature>
<keyword evidence="13" id="KW-1185">Reference proteome</keyword>
<feature type="region of interest" description="Disordered" evidence="9">
    <location>
        <begin position="198"/>
        <end position="299"/>
    </location>
</feature>
<keyword evidence="7" id="KW-0325">Glycoprotein</keyword>
<dbReference type="GO" id="GO:0007214">
    <property type="term" value="P:gamma-aminobutyric acid signaling pathway"/>
    <property type="evidence" value="ECO:0007669"/>
    <property type="project" value="TreeGrafter"/>
</dbReference>
<evidence type="ECO:0000256" key="5">
    <source>
        <dbReference type="ARBA" id="ARBA00023136"/>
    </source>
</evidence>
<evidence type="ECO:0000256" key="4">
    <source>
        <dbReference type="ARBA" id="ARBA00023040"/>
    </source>
</evidence>
<evidence type="ECO:0000256" key="8">
    <source>
        <dbReference type="ARBA" id="ARBA00023224"/>
    </source>
</evidence>
<dbReference type="OrthoDB" id="411630at2759"/>
<dbReference type="PRINTS" id="PR01176">
    <property type="entry name" value="GABABRECEPTR"/>
</dbReference>
<name>A0A2G8K2R1_STIJA</name>
<dbReference type="STRING" id="307972.A0A2G8K2R1"/>
<keyword evidence="4" id="KW-0297">G-protein coupled receptor</keyword>
<gene>
    <name evidence="12" type="ORF">BSL78_20917</name>
</gene>
<evidence type="ECO:0000313" key="12">
    <source>
        <dbReference type="EMBL" id="PIK42239.1"/>
    </source>
</evidence>
<feature type="transmembrane region" description="Helical" evidence="10">
    <location>
        <begin position="132"/>
        <end position="154"/>
    </location>
</feature>
<reference evidence="12 13" key="1">
    <citation type="journal article" date="2017" name="PLoS Biol.">
        <title>The sea cucumber genome provides insights into morphological evolution and visceral regeneration.</title>
        <authorList>
            <person name="Zhang X."/>
            <person name="Sun L."/>
            <person name="Yuan J."/>
            <person name="Sun Y."/>
            <person name="Gao Y."/>
            <person name="Zhang L."/>
            <person name="Li S."/>
            <person name="Dai H."/>
            <person name="Hamel J.F."/>
            <person name="Liu C."/>
            <person name="Yu Y."/>
            <person name="Liu S."/>
            <person name="Lin W."/>
            <person name="Guo K."/>
            <person name="Jin S."/>
            <person name="Xu P."/>
            <person name="Storey K.B."/>
            <person name="Huan P."/>
            <person name="Zhang T."/>
            <person name="Zhou Y."/>
            <person name="Zhang J."/>
            <person name="Lin C."/>
            <person name="Li X."/>
            <person name="Xing L."/>
            <person name="Huo D."/>
            <person name="Sun M."/>
            <person name="Wang L."/>
            <person name="Mercier A."/>
            <person name="Li F."/>
            <person name="Yang H."/>
            <person name="Xiang J."/>
        </authorList>
    </citation>
    <scope>NUCLEOTIDE SEQUENCE [LARGE SCALE GENOMIC DNA]</scope>
    <source>
        <strain evidence="12">Shaxun</strain>
        <tissue evidence="12">Muscle</tissue>
    </source>
</reference>
<feature type="transmembrane region" description="Helical" evidence="10">
    <location>
        <begin position="12"/>
        <end position="34"/>
    </location>
</feature>
<dbReference type="CDD" id="cd15047">
    <property type="entry name" value="7tmC_GABA-B-like"/>
    <property type="match status" value="1"/>
</dbReference>
<evidence type="ECO:0000256" key="9">
    <source>
        <dbReference type="SAM" id="MobiDB-lite"/>
    </source>
</evidence>
<dbReference type="AlphaFoldDB" id="A0A2G8K2R1"/>
<feature type="domain" description="G-protein coupled receptors family 3 profile" evidence="11">
    <location>
        <begin position="11"/>
        <end position="67"/>
    </location>
</feature>
<evidence type="ECO:0000256" key="10">
    <source>
        <dbReference type="SAM" id="Phobius"/>
    </source>
</evidence>
<evidence type="ECO:0000256" key="7">
    <source>
        <dbReference type="ARBA" id="ARBA00023180"/>
    </source>
</evidence>
<evidence type="ECO:0000313" key="13">
    <source>
        <dbReference type="Proteomes" id="UP000230750"/>
    </source>
</evidence>
<comment type="subcellular location">
    <subcellularLocation>
        <location evidence="1">Membrane</location>
        <topology evidence="1">Multi-pass membrane protein</topology>
    </subcellularLocation>
</comment>
<dbReference type="Pfam" id="PF00003">
    <property type="entry name" value="7tm_3"/>
    <property type="match status" value="1"/>
</dbReference>